<organism evidence="2 3">
    <name type="scientific">Candidatus Doudnabacteria bacterium RIFCSPHIGHO2_01_FULL_46_24</name>
    <dbReference type="NCBI Taxonomy" id="1817825"/>
    <lineage>
        <taxon>Bacteria</taxon>
        <taxon>Candidatus Doudnaibacteriota</taxon>
    </lineage>
</organism>
<feature type="region of interest" description="Disordered" evidence="1">
    <location>
        <begin position="105"/>
        <end position="174"/>
    </location>
</feature>
<dbReference type="InterPro" id="IPR012657">
    <property type="entry name" value="23S_rRNA-intervening_sequence"/>
</dbReference>
<evidence type="ECO:0008006" key="4">
    <source>
        <dbReference type="Google" id="ProtNLM"/>
    </source>
</evidence>
<dbReference type="EMBL" id="MFEL01000014">
    <property type="protein sequence ID" value="OGE80899.1"/>
    <property type="molecule type" value="Genomic_DNA"/>
</dbReference>
<protein>
    <recommendedName>
        <fullName evidence="4">Four helix bundle protein</fullName>
    </recommendedName>
</protein>
<evidence type="ECO:0000256" key="1">
    <source>
        <dbReference type="SAM" id="MobiDB-lite"/>
    </source>
</evidence>
<dbReference type="NCBIfam" id="TIGR02436">
    <property type="entry name" value="four helix bundle protein"/>
    <property type="match status" value="1"/>
</dbReference>
<dbReference type="AlphaFoldDB" id="A0A1F5NTA4"/>
<dbReference type="STRING" id="1817825.A2720_00340"/>
<evidence type="ECO:0000313" key="2">
    <source>
        <dbReference type="EMBL" id="OGE80899.1"/>
    </source>
</evidence>
<feature type="region of interest" description="Disordered" evidence="1">
    <location>
        <begin position="229"/>
        <end position="266"/>
    </location>
</feature>
<reference evidence="2 3" key="1">
    <citation type="journal article" date="2016" name="Nat. Commun.">
        <title>Thousands of microbial genomes shed light on interconnected biogeochemical processes in an aquifer system.</title>
        <authorList>
            <person name="Anantharaman K."/>
            <person name="Brown C.T."/>
            <person name="Hug L.A."/>
            <person name="Sharon I."/>
            <person name="Castelle C.J."/>
            <person name="Probst A.J."/>
            <person name="Thomas B.C."/>
            <person name="Singh A."/>
            <person name="Wilkins M.J."/>
            <person name="Karaoz U."/>
            <person name="Brodie E.L."/>
            <person name="Williams K.H."/>
            <person name="Hubbard S.S."/>
            <person name="Banfield J.F."/>
        </authorList>
    </citation>
    <scope>NUCLEOTIDE SEQUENCE [LARGE SCALE GENOMIC DNA]</scope>
</reference>
<feature type="compositionally biased region" description="Polar residues" evidence="1">
    <location>
        <begin position="120"/>
        <end position="174"/>
    </location>
</feature>
<proteinExistence type="predicted"/>
<dbReference type="SUPFAM" id="SSF158446">
    <property type="entry name" value="IVS-encoded protein-like"/>
    <property type="match status" value="1"/>
</dbReference>
<gene>
    <name evidence="2" type="ORF">A2720_00340</name>
</gene>
<dbReference type="Proteomes" id="UP000178892">
    <property type="component" value="Unassembled WGS sequence"/>
</dbReference>
<dbReference type="Gene3D" id="1.20.1440.60">
    <property type="entry name" value="23S rRNA-intervening sequence"/>
    <property type="match status" value="1"/>
</dbReference>
<dbReference type="InterPro" id="IPR036583">
    <property type="entry name" value="23S_rRNA_IVS_sf"/>
</dbReference>
<comment type="caution">
    <text evidence="2">The sequence shown here is derived from an EMBL/GenBank/DDBJ whole genome shotgun (WGS) entry which is preliminary data.</text>
</comment>
<feature type="compositionally biased region" description="Basic and acidic residues" evidence="1">
    <location>
        <begin position="238"/>
        <end position="266"/>
    </location>
</feature>
<dbReference type="Pfam" id="PF05635">
    <property type="entry name" value="23S_rRNA_IVP"/>
    <property type="match status" value="1"/>
</dbReference>
<sequence length="266" mass="30107">MLKPQKNPVGYKKLLAYQKAAVLQEFNLRLTDLFPHSFAWLKEQMDKSGRSGTKNIIEGWKRNTTAEYYTFLGFSIGAVEELKDDSLDIAKGLYKPLMEIPGLWKRGKGNNGSKGGRPLTSLTPSQASQATLPVTPFTPSQPNQPVTPFTPLTPSQASQATLPVTPFTPSQPNQPLTPFTPLTPFLLSDLEQLRFYPLDPFLPPIVQLYLKSKETLMLLHKLQQSLEQKMSQDGTMSIKDKFRLRQQQEKEADDWARQLWEKTKGE</sequence>
<name>A0A1F5NTA4_9BACT</name>
<accession>A0A1F5NTA4</accession>
<evidence type="ECO:0000313" key="3">
    <source>
        <dbReference type="Proteomes" id="UP000178892"/>
    </source>
</evidence>